<dbReference type="EMBL" id="JBHSFY010000010">
    <property type="protein sequence ID" value="MFC4478662.1"/>
    <property type="molecule type" value="Genomic_DNA"/>
</dbReference>
<comment type="caution">
    <text evidence="2">The sequence shown here is derived from an EMBL/GenBank/DDBJ whole genome shotgun (WGS) entry which is preliminary data.</text>
</comment>
<sequence length="70" mass="7935">MKNAAEKKEIHDCPASKSRLLSGENNELIYIKFYNGDWGDWDEKSIKENISANPTAENSSSRDTEISDLE</sequence>
<name>A0ABV8ZJ76_9FLAO</name>
<feature type="compositionally biased region" description="Basic and acidic residues" evidence="1">
    <location>
        <begin position="60"/>
        <end position="70"/>
    </location>
</feature>
<feature type="compositionally biased region" description="Polar residues" evidence="1">
    <location>
        <begin position="50"/>
        <end position="59"/>
    </location>
</feature>
<organism evidence="2 3">
    <name type="scientific">Flavobacterium chungangensis</name>
    <dbReference type="NCBI Taxonomy" id="2708132"/>
    <lineage>
        <taxon>Bacteria</taxon>
        <taxon>Pseudomonadati</taxon>
        <taxon>Bacteroidota</taxon>
        <taxon>Flavobacteriia</taxon>
        <taxon>Flavobacteriales</taxon>
        <taxon>Flavobacteriaceae</taxon>
        <taxon>Flavobacterium</taxon>
    </lineage>
</organism>
<accession>A0ABV8ZJ76</accession>
<proteinExistence type="predicted"/>
<evidence type="ECO:0000256" key="1">
    <source>
        <dbReference type="SAM" id="MobiDB-lite"/>
    </source>
</evidence>
<evidence type="ECO:0000313" key="2">
    <source>
        <dbReference type="EMBL" id="MFC4478662.1"/>
    </source>
</evidence>
<dbReference type="Proteomes" id="UP001596003">
    <property type="component" value="Unassembled WGS sequence"/>
</dbReference>
<dbReference type="RefSeq" id="WP_379799460.1">
    <property type="nucleotide sequence ID" value="NZ_JBHSFY010000010.1"/>
</dbReference>
<feature type="region of interest" description="Disordered" evidence="1">
    <location>
        <begin position="50"/>
        <end position="70"/>
    </location>
</feature>
<protein>
    <submittedName>
        <fullName evidence="2">Uncharacterized protein</fullName>
    </submittedName>
</protein>
<keyword evidence="3" id="KW-1185">Reference proteome</keyword>
<reference evidence="3" key="1">
    <citation type="journal article" date="2019" name="Int. J. Syst. Evol. Microbiol.">
        <title>The Global Catalogue of Microorganisms (GCM) 10K type strain sequencing project: providing services to taxonomists for standard genome sequencing and annotation.</title>
        <authorList>
            <consortium name="The Broad Institute Genomics Platform"/>
            <consortium name="The Broad Institute Genome Sequencing Center for Infectious Disease"/>
            <person name="Wu L."/>
            <person name="Ma J."/>
        </authorList>
    </citation>
    <scope>NUCLEOTIDE SEQUENCE [LARGE SCALE GENOMIC DNA]</scope>
    <source>
        <strain evidence="3">NBRC 103627</strain>
    </source>
</reference>
<evidence type="ECO:0000313" key="3">
    <source>
        <dbReference type="Proteomes" id="UP001596003"/>
    </source>
</evidence>
<gene>
    <name evidence="2" type="ORF">ACFO3N_16425</name>
</gene>